<gene>
    <name evidence="1" type="ORF">S03H2_57066</name>
</gene>
<dbReference type="AlphaFoldDB" id="X1K8T1"/>
<protein>
    <submittedName>
        <fullName evidence="1">Uncharacterized protein</fullName>
    </submittedName>
</protein>
<dbReference type="EMBL" id="BARU01036555">
    <property type="protein sequence ID" value="GAH78463.1"/>
    <property type="molecule type" value="Genomic_DNA"/>
</dbReference>
<accession>X1K8T1</accession>
<feature type="non-terminal residue" evidence="1">
    <location>
        <position position="1"/>
    </location>
</feature>
<evidence type="ECO:0000313" key="1">
    <source>
        <dbReference type="EMBL" id="GAH78463.1"/>
    </source>
</evidence>
<organism evidence="1">
    <name type="scientific">marine sediment metagenome</name>
    <dbReference type="NCBI Taxonomy" id="412755"/>
    <lineage>
        <taxon>unclassified sequences</taxon>
        <taxon>metagenomes</taxon>
        <taxon>ecological metagenomes</taxon>
    </lineage>
</organism>
<proteinExistence type="predicted"/>
<sequence length="32" mass="3681">SKVERKVNAYNLISGYSRIRIVSPQDLMKEAD</sequence>
<comment type="caution">
    <text evidence="1">The sequence shown here is derived from an EMBL/GenBank/DDBJ whole genome shotgun (WGS) entry which is preliminary data.</text>
</comment>
<name>X1K8T1_9ZZZZ</name>
<reference evidence="1" key="1">
    <citation type="journal article" date="2014" name="Front. Microbiol.">
        <title>High frequency of phylogenetically diverse reductive dehalogenase-homologous genes in deep subseafloor sedimentary metagenomes.</title>
        <authorList>
            <person name="Kawai M."/>
            <person name="Futagami T."/>
            <person name="Toyoda A."/>
            <person name="Takaki Y."/>
            <person name="Nishi S."/>
            <person name="Hori S."/>
            <person name="Arai W."/>
            <person name="Tsubouchi T."/>
            <person name="Morono Y."/>
            <person name="Uchiyama I."/>
            <person name="Ito T."/>
            <person name="Fujiyama A."/>
            <person name="Inagaki F."/>
            <person name="Takami H."/>
        </authorList>
    </citation>
    <scope>NUCLEOTIDE SEQUENCE</scope>
    <source>
        <strain evidence="1">Expedition CK06-06</strain>
    </source>
</reference>